<dbReference type="InterPro" id="IPR037689">
    <property type="entry name" value="BAG2"/>
</dbReference>
<accession>A0A9N9WZ27</accession>
<keyword evidence="3" id="KW-1185">Reference proteome</keyword>
<evidence type="ECO:0008006" key="4">
    <source>
        <dbReference type="Google" id="ProtNLM"/>
    </source>
</evidence>
<reference evidence="2" key="1">
    <citation type="submission" date="2022-01" db="EMBL/GenBank/DDBJ databases">
        <authorList>
            <person name="King R."/>
        </authorList>
    </citation>
    <scope>NUCLEOTIDE SEQUENCE</scope>
</reference>
<dbReference type="GO" id="GO:0000774">
    <property type="term" value="F:adenyl-nucleotide exchange factor activity"/>
    <property type="evidence" value="ECO:0007669"/>
    <property type="project" value="InterPro"/>
</dbReference>
<name>A0A9N9WZ27_9DIPT</name>
<dbReference type="GO" id="GO:0050821">
    <property type="term" value="P:protein stabilization"/>
    <property type="evidence" value="ECO:0007669"/>
    <property type="project" value="TreeGrafter"/>
</dbReference>
<dbReference type="OrthoDB" id="6284251at2759"/>
<evidence type="ECO:0000313" key="3">
    <source>
        <dbReference type="Proteomes" id="UP001153620"/>
    </source>
</evidence>
<gene>
    <name evidence="2" type="ORF">CHIRRI_LOCUS14635</name>
</gene>
<reference evidence="2" key="2">
    <citation type="submission" date="2022-10" db="EMBL/GenBank/DDBJ databases">
        <authorList>
            <consortium name="ENA_rothamsted_submissions"/>
            <consortium name="culmorum"/>
            <person name="King R."/>
        </authorList>
    </citation>
    <scope>NUCLEOTIDE SEQUENCE</scope>
</reference>
<dbReference type="EMBL" id="OU895880">
    <property type="protein sequence ID" value="CAG9811828.1"/>
    <property type="molecule type" value="Genomic_DNA"/>
</dbReference>
<dbReference type="PANTHER" id="PTHR12334:SF6">
    <property type="entry name" value="BAG FAMILY MOLECULAR CHAPERONE REGULATOR 2"/>
    <property type="match status" value="1"/>
</dbReference>
<dbReference type="AlphaFoldDB" id="A0A9N9WZ27"/>
<sequence length="208" mass="24392">MSLFKRFKTMEGAAMDMDIDAIEKQDFGSDLMHGGRIGRDHLMSILDGIDREVEGLRKHARKLQEKRDELNTRIDMLRTDFLVPQIDDMDQEEMHFHLKRVNDRLQTVNINVHTIRDDSQVESVHVINNLIDEVIKFGDPIEKRKKCQQYLNSCSSSEIIFNDDGSSTVLIDKRFETHLLSCNLDDQKMIRKRLEALMMYMMKQMVSE</sequence>
<feature type="coiled-coil region" evidence="1">
    <location>
        <begin position="46"/>
        <end position="80"/>
    </location>
</feature>
<dbReference type="Gene3D" id="1.20.58.890">
    <property type="match status" value="1"/>
</dbReference>
<dbReference type="PANTHER" id="PTHR12334">
    <property type="entry name" value="BAG FAMILY MOLECULAR CHAPERONE REGULATOR 2"/>
    <property type="match status" value="1"/>
</dbReference>
<proteinExistence type="predicted"/>
<evidence type="ECO:0000256" key="1">
    <source>
        <dbReference type="SAM" id="Coils"/>
    </source>
</evidence>
<dbReference type="GO" id="GO:0051087">
    <property type="term" value="F:protein-folding chaperone binding"/>
    <property type="evidence" value="ECO:0007669"/>
    <property type="project" value="InterPro"/>
</dbReference>
<dbReference type="Proteomes" id="UP001153620">
    <property type="component" value="Chromosome 4"/>
</dbReference>
<protein>
    <recommendedName>
        <fullName evidence="4">BAG family molecular chaperone regulator 2</fullName>
    </recommendedName>
</protein>
<keyword evidence="1" id="KW-0175">Coiled coil</keyword>
<organism evidence="2 3">
    <name type="scientific">Chironomus riparius</name>
    <dbReference type="NCBI Taxonomy" id="315576"/>
    <lineage>
        <taxon>Eukaryota</taxon>
        <taxon>Metazoa</taxon>
        <taxon>Ecdysozoa</taxon>
        <taxon>Arthropoda</taxon>
        <taxon>Hexapoda</taxon>
        <taxon>Insecta</taxon>
        <taxon>Pterygota</taxon>
        <taxon>Neoptera</taxon>
        <taxon>Endopterygota</taxon>
        <taxon>Diptera</taxon>
        <taxon>Nematocera</taxon>
        <taxon>Chironomoidea</taxon>
        <taxon>Chironomidae</taxon>
        <taxon>Chironominae</taxon>
        <taxon>Chironomus</taxon>
    </lineage>
</organism>
<evidence type="ECO:0000313" key="2">
    <source>
        <dbReference type="EMBL" id="CAG9811828.1"/>
    </source>
</evidence>